<reference evidence="1 2" key="1">
    <citation type="submission" date="2023-07" db="EMBL/GenBank/DDBJ databases">
        <title>Sorghum-associated microbial communities from plants grown in Nebraska, USA.</title>
        <authorList>
            <person name="Schachtman D."/>
        </authorList>
    </citation>
    <scope>NUCLEOTIDE SEQUENCE [LARGE SCALE GENOMIC DNA]</scope>
    <source>
        <strain evidence="1 2">BE107</strain>
    </source>
</reference>
<organism evidence="1 2">
    <name type="scientific">Pseudoxanthomonas sacheonensis</name>
    <dbReference type="NCBI Taxonomy" id="443615"/>
    <lineage>
        <taxon>Bacteria</taxon>
        <taxon>Pseudomonadati</taxon>
        <taxon>Pseudomonadota</taxon>
        <taxon>Gammaproteobacteria</taxon>
        <taxon>Lysobacterales</taxon>
        <taxon>Lysobacteraceae</taxon>
        <taxon>Pseudoxanthomonas</taxon>
    </lineage>
</organism>
<gene>
    <name evidence="1" type="ORF">J2W94_000502</name>
</gene>
<protein>
    <submittedName>
        <fullName evidence="1">Na+-translocating ferredoxin:NAD+ oxidoreductase RnfC subunit</fullName>
    </submittedName>
</protein>
<keyword evidence="2" id="KW-1185">Reference proteome</keyword>
<sequence>MNPGSSDADAAHDCARAVRLAEYLLADDVDAAIEGGLMDFVPCPTCDRVLAIQLIEAQRKLRSAWAARDRYRARNARLAKRAAERDARRAAPAVEKKSALPPAAAAILARAKAKAAERGKS</sequence>
<accession>A0ABU1RN89</accession>
<evidence type="ECO:0000313" key="2">
    <source>
        <dbReference type="Proteomes" id="UP001254759"/>
    </source>
</evidence>
<dbReference type="Proteomes" id="UP001254759">
    <property type="component" value="Unassembled WGS sequence"/>
</dbReference>
<comment type="caution">
    <text evidence="1">The sequence shown here is derived from an EMBL/GenBank/DDBJ whole genome shotgun (WGS) entry which is preliminary data.</text>
</comment>
<evidence type="ECO:0000313" key="1">
    <source>
        <dbReference type="EMBL" id="MDR6840238.1"/>
    </source>
</evidence>
<proteinExistence type="predicted"/>
<name>A0ABU1RN89_9GAMM</name>
<dbReference type="EMBL" id="JAVDTT010000001">
    <property type="protein sequence ID" value="MDR6840238.1"/>
    <property type="molecule type" value="Genomic_DNA"/>
</dbReference>
<dbReference type="RefSeq" id="WP_310090063.1">
    <property type="nucleotide sequence ID" value="NZ_JAVDTT010000001.1"/>
</dbReference>